<keyword evidence="2" id="KW-1185">Reference proteome</keyword>
<accession>A0ABD2IQK5</accession>
<dbReference type="Proteomes" id="UP001620626">
    <property type="component" value="Unassembled WGS sequence"/>
</dbReference>
<proteinExistence type="predicted"/>
<evidence type="ECO:0000313" key="2">
    <source>
        <dbReference type="Proteomes" id="UP001620626"/>
    </source>
</evidence>
<protein>
    <recommendedName>
        <fullName evidence="3">Biogenesis of lysosome-related organelles complex 1 subunit 1</fullName>
    </recommendedName>
</protein>
<organism evidence="1 2">
    <name type="scientific">Heterodera trifolii</name>
    <dbReference type="NCBI Taxonomy" id="157864"/>
    <lineage>
        <taxon>Eukaryota</taxon>
        <taxon>Metazoa</taxon>
        <taxon>Ecdysozoa</taxon>
        <taxon>Nematoda</taxon>
        <taxon>Chromadorea</taxon>
        <taxon>Rhabditida</taxon>
        <taxon>Tylenchina</taxon>
        <taxon>Tylenchomorpha</taxon>
        <taxon>Tylenchoidea</taxon>
        <taxon>Heteroderidae</taxon>
        <taxon>Heteroderinae</taxon>
        <taxon>Heterodera</taxon>
    </lineage>
</organism>
<dbReference type="EMBL" id="JBICBT010001112">
    <property type="protein sequence ID" value="KAL3082304.1"/>
    <property type="molecule type" value="Genomic_DNA"/>
</dbReference>
<dbReference type="AlphaFoldDB" id="A0ABD2IQK5"/>
<comment type="caution">
    <text evidence="1">The sequence shown here is derived from an EMBL/GenBank/DDBJ whole genome shotgun (WGS) entry which is preliminary data.</text>
</comment>
<evidence type="ECO:0000313" key="1">
    <source>
        <dbReference type="EMBL" id="KAL3082304.1"/>
    </source>
</evidence>
<gene>
    <name evidence="1" type="ORF">niasHT_031477</name>
</gene>
<reference evidence="1 2" key="1">
    <citation type="submission" date="2024-10" db="EMBL/GenBank/DDBJ databases">
        <authorList>
            <person name="Kim D."/>
        </authorList>
    </citation>
    <scope>NUCLEOTIDE SEQUENCE [LARGE SCALE GENOMIC DNA]</scope>
    <source>
        <strain evidence="1">BH-2024</strain>
    </source>
</reference>
<sequence>MLLCCAIERQRRSELWAKKMKEQIIDQSEEQSAEFLNSRGEKLAKAVNERCAQLRHAVSRCEHFEQKLCKMQDWCMNIHQIHNQTNCN</sequence>
<name>A0ABD2IQK5_9BILA</name>
<evidence type="ECO:0008006" key="3">
    <source>
        <dbReference type="Google" id="ProtNLM"/>
    </source>
</evidence>